<dbReference type="KEGG" id="ote:Oter_2236"/>
<dbReference type="InterPro" id="IPR013321">
    <property type="entry name" value="Arc_rbn_hlx_hlx"/>
</dbReference>
<evidence type="ECO:0000313" key="2">
    <source>
        <dbReference type="EMBL" id="ACB75519.1"/>
    </source>
</evidence>
<dbReference type="STRING" id="452637.Oter_2236"/>
<dbReference type="AlphaFoldDB" id="B1ZPR6"/>
<dbReference type="Gene3D" id="1.10.1220.10">
    <property type="entry name" value="Met repressor-like"/>
    <property type="match status" value="1"/>
</dbReference>
<dbReference type="HOGENOM" id="CLU_156623_0_2_0"/>
<protein>
    <recommendedName>
        <fullName evidence="4">CopG-like ribbon-helix-helix domain-containing protein</fullName>
    </recommendedName>
</protein>
<evidence type="ECO:0000313" key="3">
    <source>
        <dbReference type="Proteomes" id="UP000007013"/>
    </source>
</evidence>
<dbReference type="eggNOG" id="COG4877">
    <property type="taxonomic scope" value="Bacteria"/>
</dbReference>
<reference evidence="2 3" key="1">
    <citation type="journal article" date="2011" name="J. Bacteriol.">
        <title>Genome sequence of the verrucomicrobium Opitutus terrae PB90-1, an abundant inhabitant of rice paddy soil ecosystems.</title>
        <authorList>
            <person name="van Passel M.W."/>
            <person name="Kant R."/>
            <person name="Palva A."/>
            <person name="Copeland A."/>
            <person name="Lucas S."/>
            <person name="Lapidus A."/>
            <person name="Glavina del Rio T."/>
            <person name="Pitluck S."/>
            <person name="Goltsman E."/>
            <person name="Clum A."/>
            <person name="Sun H."/>
            <person name="Schmutz J."/>
            <person name="Larimer F.W."/>
            <person name="Land M.L."/>
            <person name="Hauser L."/>
            <person name="Kyrpides N."/>
            <person name="Mikhailova N."/>
            <person name="Richardson P.P."/>
            <person name="Janssen P.H."/>
            <person name="de Vos W.M."/>
            <person name="Smidt H."/>
        </authorList>
    </citation>
    <scope>NUCLEOTIDE SEQUENCE [LARGE SCALE GENOMIC DNA]</scope>
    <source>
        <strain evidence="3">DSM 11246 / JCM 15787 / PB90-1</strain>
    </source>
</reference>
<dbReference type="InterPro" id="IPR010985">
    <property type="entry name" value="Ribbon_hlx_hlx"/>
</dbReference>
<keyword evidence="3" id="KW-1185">Reference proteome</keyword>
<dbReference type="GO" id="GO:0006355">
    <property type="term" value="P:regulation of DNA-templated transcription"/>
    <property type="evidence" value="ECO:0007669"/>
    <property type="project" value="InterPro"/>
</dbReference>
<evidence type="ECO:0008006" key="4">
    <source>
        <dbReference type="Google" id="ProtNLM"/>
    </source>
</evidence>
<feature type="region of interest" description="Disordered" evidence="1">
    <location>
        <begin position="43"/>
        <end position="72"/>
    </location>
</feature>
<dbReference type="EMBL" id="CP001032">
    <property type="protein sequence ID" value="ACB75519.1"/>
    <property type="molecule type" value="Genomic_DNA"/>
</dbReference>
<evidence type="ECO:0000256" key="1">
    <source>
        <dbReference type="SAM" id="MobiDB-lite"/>
    </source>
</evidence>
<proteinExistence type="predicted"/>
<dbReference type="Proteomes" id="UP000007013">
    <property type="component" value="Chromosome"/>
</dbReference>
<gene>
    <name evidence="2" type="ordered locus">Oter_2236</name>
</gene>
<accession>B1ZPR6</accession>
<organism evidence="2 3">
    <name type="scientific">Opitutus terrae (strain DSM 11246 / JCM 15787 / PB90-1)</name>
    <dbReference type="NCBI Taxonomy" id="452637"/>
    <lineage>
        <taxon>Bacteria</taxon>
        <taxon>Pseudomonadati</taxon>
        <taxon>Verrucomicrobiota</taxon>
        <taxon>Opitutia</taxon>
        <taxon>Opitutales</taxon>
        <taxon>Opitutaceae</taxon>
        <taxon>Opitutus</taxon>
    </lineage>
</organism>
<dbReference type="SUPFAM" id="SSF47598">
    <property type="entry name" value="Ribbon-helix-helix"/>
    <property type="match status" value="1"/>
</dbReference>
<dbReference type="RefSeq" id="WP_012375056.1">
    <property type="nucleotide sequence ID" value="NC_010571.1"/>
</dbReference>
<name>B1ZPR6_OPITP</name>
<sequence>MSADPKKSFLLRMDPELWRELEAWAAAELRSVNGQVEYLLREAVRQRKGTPPPGNASAASSPDMSAEDRQRG</sequence>